<dbReference type="PANTHER" id="PTHR31356:SF53">
    <property type="entry name" value="HEME PEROXIDASE"/>
    <property type="match status" value="1"/>
</dbReference>
<evidence type="ECO:0000256" key="3">
    <source>
        <dbReference type="ARBA" id="ARBA00022559"/>
    </source>
</evidence>
<evidence type="ECO:0000313" key="11">
    <source>
        <dbReference type="EMBL" id="KAH8107971.1"/>
    </source>
</evidence>
<dbReference type="EC" id="1.11.1.-" evidence="8"/>
<dbReference type="SUPFAM" id="SSF48113">
    <property type="entry name" value="Heme-dependent peroxidases"/>
    <property type="match status" value="1"/>
</dbReference>
<evidence type="ECO:0000256" key="2">
    <source>
        <dbReference type="ARBA" id="ARBA00005997"/>
    </source>
</evidence>
<protein>
    <recommendedName>
        <fullName evidence="8">Peroxidase</fullName>
        <ecNumber evidence="8">1.11.1.-</ecNumber>
    </recommendedName>
</protein>
<dbReference type="InterPro" id="IPR002207">
    <property type="entry name" value="Peroxidase_I"/>
</dbReference>
<dbReference type="Pfam" id="PF00141">
    <property type="entry name" value="peroxidase"/>
    <property type="match status" value="1"/>
</dbReference>
<evidence type="ECO:0000313" key="12">
    <source>
        <dbReference type="Proteomes" id="UP000813824"/>
    </source>
</evidence>
<dbReference type="EMBL" id="JAEVFJ010000001">
    <property type="protein sequence ID" value="KAH8107971.1"/>
    <property type="molecule type" value="Genomic_DNA"/>
</dbReference>
<gene>
    <name evidence="11" type="ORF">BXZ70DRAFT_913511</name>
</gene>
<dbReference type="GO" id="GO:0020037">
    <property type="term" value="F:heme binding"/>
    <property type="evidence" value="ECO:0007669"/>
    <property type="project" value="UniProtKB-UniRule"/>
</dbReference>
<organism evidence="11 12">
    <name type="scientific">Cristinia sonorae</name>
    <dbReference type="NCBI Taxonomy" id="1940300"/>
    <lineage>
        <taxon>Eukaryota</taxon>
        <taxon>Fungi</taxon>
        <taxon>Dikarya</taxon>
        <taxon>Basidiomycota</taxon>
        <taxon>Agaricomycotina</taxon>
        <taxon>Agaricomycetes</taxon>
        <taxon>Agaricomycetidae</taxon>
        <taxon>Agaricales</taxon>
        <taxon>Pleurotineae</taxon>
        <taxon>Stephanosporaceae</taxon>
        <taxon>Cristinia</taxon>
    </lineage>
</organism>
<evidence type="ECO:0000259" key="10">
    <source>
        <dbReference type="PROSITE" id="PS50873"/>
    </source>
</evidence>
<comment type="function">
    <text evidence="1">Destroys radicals which are normally produced within the cells and which are toxic to biological systems.</text>
</comment>
<dbReference type="PRINTS" id="PR00459">
    <property type="entry name" value="ASPEROXIDASE"/>
</dbReference>
<reference evidence="11" key="1">
    <citation type="journal article" date="2021" name="New Phytol.">
        <title>Evolutionary innovations through gain and loss of genes in the ectomycorrhizal Boletales.</title>
        <authorList>
            <person name="Wu G."/>
            <person name="Miyauchi S."/>
            <person name="Morin E."/>
            <person name="Kuo A."/>
            <person name="Drula E."/>
            <person name="Varga T."/>
            <person name="Kohler A."/>
            <person name="Feng B."/>
            <person name="Cao Y."/>
            <person name="Lipzen A."/>
            <person name="Daum C."/>
            <person name="Hundley H."/>
            <person name="Pangilinan J."/>
            <person name="Johnson J."/>
            <person name="Barry K."/>
            <person name="LaButti K."/>
            <person name="Ng V."/>
            <person name="Ahrendt S."/>
            <person name="Min B."/>
            <person name="Choi I.G."/>
            <person name="Park H."/>
            <person name="Plett J.M."/>
            <person name="Magnuson J."/>
            <person name="Spatafora J.W."/>
            <person name="Nagy L.G."/>
            <person name="Henrissat B."/>
            <person name="Grigoriev I.V."/>
            <person name="Yang Z.L."/>
            <person name="Xu J."/>
            <person name="Martin F.M."/>
        </authorList>
    </citation>
    <scope>NUCLEOTIDE SEQUENCE</scope>
    <source>
        <strain evidence="11">KKN 215</strain>
    </source>
</reference>
<dbReference type="GO" id="GO:0046872">
    <property type="term" value="F:metal ion binding"/>
    <property type="evidence" value="ECO:0007669"/>
    <property type="project" value="UniProtKB-UniRule"/>
</dbReference>
<dbReference type="InterPro" id="IPR044831">
    <property type="entry name" value="Ccp1-like"/>
</dbReference>
<evidence type="ECO:0000256" key="6">
    <source>
        <dbReference type="ARBA" id="ARBA00023002"/>
    </source>
</evidence>
<dbReference type="Proteomes" id="UP000813824">
    <property type="component" value="Unassembled WGS sequence"/>
</dbReference>
<keyword evidence="5" id="KW-0479">Metal-binding</keyword>
<comment type="similarity">
    <text evidence="2">Belongs to the peroxidase family. Cytochrome c peroxidase subfamily.</text>
</comment>
<dbReference type="AlphaFoldDB" id="A0A8K0V0J4"/>
<dbReference type="InterPro" id="IPR002016">
    <property type="entry name" value="Haem_peroxidase"/>
</dbReference>
<evidence type="ECO:0000256" key="7">
    <source>
        <dbReference type="ARBA" id="ARBA00023004"/>
    </source>
</evidence>
<dbReference type="GO" id="GO:0000302">
    <property type="term" value="P:response to reactive oxygen species"/>
    <property type="evidence" value="ECO:0007669"/>
    <property type="project" value="TreeGrafter"/>
</dbReference>
<evidence type="ECO:0000256" key="4">
    <source>
        <dbReference type="ARBA" id="ARBA00022617"/>
    </source>
</evidence>
<feature type="domain" description="Plant heme peroxidase family profile" evidence="10">
    <location>
        <begin position="121"/>
        <end position="336"/>
    </location>
</feature>
<dbReference type="GO" id="GO:0034599">
    <property type="term" value="P:cellular response to oxidative stress"/>
    <property type="evidence" value="ECO:0007669"/>
    <property type="project" value="InterPro"/>
</dbReference>
<dbReference type="Gene3D" id="1.10.420.10">
    <property type="entry name" value="Peroxidase, domain 2"/>
    <property type="match status" value="1"/>
</dbReference>
<dbReference type="PRINTS" id="PR00458">
    <property type="entry name" value="PEROXIDASE"/>
</dbReference>
<keyword evidence="12" id="KW-1185">Reference proteome</keyword>
<keyword evidence="3 8" id="KW-0575">Peroxidase</keyword>
<evidence type="ECO:0000256" key="1">
    <source>
        <dbReference type="ARBA" id="ARBA00003917"/>
    </source>
</evidence>
<sequence>MKASLAHTLVFLPSLISAYTWPNPQLDELETQRYDRNGYNARKMTASVQPCSRFDFGVSGGRSNAADWIRTVYHDMATFDAAAGTGGIDGSIRLERDRPENVGDAFANTLNVISVEANRYVSLADEVVLAALIAVEECGGPKLDFKGGRVDATEPNNVGVPQPQDTLESHISAFARQGFSQEEMISLVACGHTFGGVQHVSFPDIVPPSNDPTNTPGQVLFDSTGTQFDNKIVTEYLDGSTKSPLVVGTNDTTNSDKRIYASDGNATVTRLSDLNTFTSTCATLFAKMFDSVPKGVQLTDVIEPLPVKPYSMQLLHGNGSTVQLSGQVRFWNTEENPKRVVKLLWADHNGQSCPTCSTVLSHNQNQVSTFTIGNIKSSWYSFMPASAKSKAPSTAVLLDDTQTISKVWFEVDEGDGKVVIQDQNGVGFALQDSRLMLDNSTCLGYPTHVHIGVAVQKGSNPKRVYFKGDTFSEKNGTAPSLNAIPITKTIEIPKPSGSSAISQGNYDIWSLTLSTSDWTNGPFNVAADFDDGTVETPYMTNYQYPSCVGTLAAPPDPSGSKPTDAHHSGASVGFNFVHFLISAVGIIILSFVFAL</sequence>
<keyword evidence="6 8" id="KW-0560">Oxidoreductase</keyword>
<keyword evidence="9" id="KW-0472">Membrane</keyword>
<evidence type="ECO:0000256" key="8">
    <source>
        <dbReference type="RuleBase" id="RU363051"/>
    </source>
</evidence>
<dbReference type="OrthoDB" id="2144714at2759"/>
<dbReference type="PANTHER" id="PTHR31356">
    <property type="entry name" value="THYLAKOID LUMENAL 29 KDA PROTEIN, CHLOROPLASTIC-RELATED"/>
    <property type="match status" value="1"/>
</dbReference>
<comment type="caution">
    <text evidence="11">The sequence shown here is derived from an EMBL/GenBank/DDBJ whole genome shotgun (WGS) entry which is preliminary data.</text>
</comment>
<dbReference type="PROSITE" id="PS50873">
    <property type="entry name" value="PEROXIDASE_4"/>
    <property type="match status" value="1"/>
</dbReference>
<proteinExistence type="inferred from homology"/>
<dbReference type="GO" id="GO:0042744">
    <property type="term" value="P:hydrogen peroxide catabolic process"/>
    <property type="evidence" value="ECO:0007669"/>
    <property type="project" value="TreeGrafter"/>
</dbReference>
<feature type="chain" id="PRO_5035487821" description="Peroxidase" evidence="8">
    <location>
        <begin position="19"/>
        <end position="595"/>
    </location>
</feature>
<accession>A0A8K0V0J4</accession>
<keyword evidence="9" id="KW-1133">Transmembrane helix</keyword>
<evidence type="ECO:0000256" key="9">
    <source>
        <dbReference type="SAM" id="Phobius"/>
    </source>
</evidence>
<name>A0A8K0V0J4_9AGAR</name>
<dbReference type="InterPro" id="IPR010255">
    <property type="entry name" value="Haem_peroxidase_sf"/>
</dbReference>
<keyword evidence="4" id="KW-0349">Heme</keyword>
<dbReference type="GO" id="GO:0004601">
    <property type="term" value="F:peroxidase activity"/>
    <property type="evidence" value="ECO:0007669"/>
    <property type="project" value="UniProtKB-KW"/>
</dbReference>
<feature type="transmembrane region" description="Helical" evidence="9">
    <location>
        <begin position="576"/>
        <end position="594"/>
    </location>
</feature>
<feature type="signal peptide" evidence="8">
    <location>
        <begin position="1"/>
        <end position="18"/>
    </location>
</feature>
<evidence type="ECO:0000256" key="5">
    <source>
        <dbReference type="ARBA" id="ARBA00022723"/>
    </source>
</evidence>
<keyword evidence="8" id="KW-0732">Signal</keyword>
<keyword evidence="9" id="KW-0812">Transmembrane</keyword>
<dbReference type="Gene3D" id="1.10.520.10">
    <property type="match status" value="1"/>
</dbReference>
<keyword evidence="7" id="KW-0408">Iron</keyword>